<feature type="compositionally biased region" description="Basic and acidic residues" evidence="1">
    <location>
        <begin position="45"/>
        <end position="67"/>
    </location>
</feature>
<feature type="transmembrane region" description="Helical" evidence="2">
    <location>
        <begin position="12"/>
        <end position="37"/>
    </location>
</feature>
<evidence type="ECO:0000256" key="2">
    <source>
        <dbReference type="SAM" id="Phobius"/>
    </source>
</evidence>
<organism evidence="3 4">
    <name type="scientific">Elsinoe batatas</name>
    <dbReference type="NCBI Taxonomy" id="2601811"/>
    <lineage>
        <taxon>Eukaryota</taxon>
        <taxon>Fungi</taxon>
        <taxon>Dikarya</taxon>
        <taxon>Ascomycota</taxon>
        <taxon>Pezizomycotina</taxon>
        <taxon>Dothideomycetes</taxon>
        <taxon>Dothideomycetidae</taxon>
        <taxon>Myriangiales</taxon>
        <taxon>Elsinoaceae</taxon>
        <taxon>Elsinoe</taxon>
    </lineage>
</organism>
<protein>
    <submittedName>
        <fullName evidence="3">Uncharacterized protein</fullName>
    </submittedName>
</protein>
<keyword evidence="2" id="KW-0812">Transmembrane</keyword>
<reference evidence="3" key="1">
    <citation type="submission" date="2021-07" db="EMBL/GenBank/DDBJ databases">
        <title>Elsinoe batatas strain:CRI-CJ2 Genome sequencing and assembly.</title>
        <authorList>
            <person name="Huang L."/>
        </authorList>
    </citation>
    <scope>NUCLEOTIDE SEQUENCE</scope>
    <source>
        <strain evidence="3">CRI-CJ2</strain>
    </source>
</reference>
<dbReference type="AlphaFoldDB" id="A0A8K0L6J9"/>
<evidence type="ECO:0000256" key="1">
    <source>
        <dbReference type="SAM" id="MobiDB-lite"/>
    </source>
</evidence>
<keyword evidence="2" id="KW-0472">Membrane</keyword>
<keyword evidence="2" id="KW-1133">Transmembrane helix</keyword>
<comment type="caution">
    <text evidence="3">The sequence shown here is derived from an EMBL/GenBank/DDBJ whole genome shotgun (WGS) entry which is preliminary data.</text>
</comment>
<dbReference type="OrthoDB" id="3641893at2759"/>
<keyword evidence="4" id="KW-1185">Reference proteome</keyword>
<gene>
    <name evidence="3" type="ORF">KVT40_003289</name>
</gene>
<feature type="region of interest" description="Disordered" evidence="1">
    <location>
        <begin position="43"/>
        <end position="92"/>
    </location>
</feature>
<dbReference type="Proteomes" id="UP000809789">
    <property type="component" value="Unassembled WGS sequence"/>
</dbReference>
<sequence length="92" mass="10230">MSPQPRSEQDMLSIPPTLLVLVVMAGGGFLVLMCAAFHRFLGTNDQRDPQARTPEQDGYMREVRQRSYNDLAYGRRGPRGDVDVSGQGSGRF</sequence>
<dbReference type="EMBL" id="JAESVG020000003">
    <property type="protein sequence ID" value="KAG8629424.1"/>
    <property type="molecule type" value="Genomic_DNA"/>
</dbReference>
<evidence type="ECO:0000313" key="3">
    <source>
        <dbReference type="EMBL" id="KAG8629424.1"/>
    </source>
</evidence>
<evidence type="ECO:0000313" key="4">
    <source>
        <dbReference type="Proteomes" id="UP000809789"/>
    </source>
</evidence>
<accession>A0A8K0L6J9</accession>
<proteinExistence type="predicted"/>
<name>A0A8K0L6J9_9PEZI</name>